<dbReference type="STRING" id="1391653.AKJ08_1378"/>
<dbReference type="InterPro" id="IPR036249">
    <property type="entry name" value="Thioredoxin-like_sf"/>
</dbReference>
<dbReference type="CDD" id="cd02980">
    <property type="entry name" value="TRX_Fd_family"/>
    <property type="match status" value="1"/>
</dbReference>
<dbReference type="Gene3D" id="3.40.30.10">
    <property type="entry name" value="Glutaredoxin"/>
    <property type="match status" value="1"/>
</dbReference>
<evidence type="ECO:0000313" key="1">
    <source>
        <dbReference type="EMBL" id="AKU90991.1"/>
    </source>
</evidence>
<reference evidence="1 2" key="1">
    <citation type="submission" date="2015-08" db="EMBL/GenBank/DDBJ databases">
        <authorList>
            <person name="Babu N.S."/>
            <person name="Beckwith C.J."/>
            <person name="Beseler K.G."/>
            <person name="Brison A."/>
            <person name="Carone J.V."/>
            <person name="Caskin T.P."/>
            <person name="Diamond M."/>
            <person name="Durham M.E."/>
            <person name="Foxe J.M."/>
            <person name="Go M."/>
            <person name="Henderson B.A."/>
            <person name="Jones I.B."/>
            <person name="McGettigan J.A."/>
            <person name="Micheletti S.J."/>
            <person name="Nasrallah M.E."/>
            <person name="Ortiz D."/>
            <person name="Piller C.R."/>
            <person name="Privatt S.R."/>
            <person name="Schneider S.L."/>
            <person name="Sharp S."/>
            <person name="Smith T.C."/>
            <person name="Stanton J.D."/>
            <person name="Ullery H.E."/>
            <person name="Wilson R.J."/>
            <person name="Serrano M.G."/>
            <person name="Buck G."/>
            <person name="Lee V."/>
            <person name="Wang Y."/>
            <person name="Carvalho R."/>
            <person name="Voegtly L."/>
            <person name="Shi R."/>
            <person name="Duckworth R."/>
            <person name="Johnson A."/>
            <person name="Loviza R."/>
            <person name="Walstead R."/>
            <person name="Shah Z."/>
            <person name="Kiflezghi M."/>
            <person name="Wade K."/>
            <person name="Ball S.L."/>
            <person name="Bradley K.W."/>
            <person name="Asai D.J."/>
            <person name="Bowman C.A."/>
            <person name="Russell D.A."/>
            <person name="Pope W.H."/>
            <person name="Jacobs-Sera D."/>
            <person name="Hendrix R.W."/>
            <person name="Hatfull G.F."/>
        </authorList>
    </citation>
    <scope>NUCLEOTIDE SEQUENCE [LARGE SCALE GENOMIC DNA]</scope>
    <source>
        <strain evidence="1 2">DSM 27710</strain>
    </source>
</reference>
<dbReference type="PATRIC" id="fig|1391653.3.peg.1447"/>
<dbReference type="AlphaFoldDB" id="A0A0K1PC54"/>
<dbReference type="OrthoDB" id="9800597at2"/>
<dbReference type="SUPFAM" id="SSF52833">
    <property type="entry name" value="Thioredoxin-like"/>
    <property type="match status" value="1"/>
</dbReference>
<dbReference type="KEGG" id="vin:AKJ08_1378"/>
<name>A0A0K1PC54_9BACT</name>
<organism evidence="1 2">
    <name type="scientific">Vulgatibacter incomptus</name>
    <dbReference type="NCBI Taxonomy" id="1391653"/>
    <lineage>
        <taxon>Bacteria</taxon>
        <taxon>Pseudomonadati</taxon>
        <taxon>Myxococcota</taxon>
        <taxon>Myxococcia</taxon>
        <taxon>Myxococcales</taxon>
        <taxon>Cystobacterineae</taxon>
        <taxon>Vulgatibacteraceae</taxon>
        <taxon>Vulgatibacter</taxon>
    </lineage>
</organism>
<dbReference type="EMBL" id="CP012332">
    <property type="protein sequence ID" value="AKU90991.1"/>
    <property type="molecule type" value="Genomic_DNA"/>
</dbReference>
<evidence type="ECO:0000313" key="2">
    <source>
        <dbReference type="Proteomes" id="UP000055590"/>
    </source>
</evidence>
<sequence>MAPPYRRHVFICTNRRPPDAPRQSCAASGSEAIRDAFKKALAKRGLNQEIRANASGCLEACECGPSVVVYPEAVWYGPVSLDDVETIVEEHLVGGRPVERLRMDFSKIRKPAEKPAESKLPTVR</sequence>
<gene>
    <name evidence="1" type="ORF">AKJ08_1378</name>
</gene>
<keyword evidence="2" id="KW-1185">Reference proteome</keyword>
<dbReference type="RefSeq" id="WP_050725368.1">
    <property type="nucleotide sequence ID" value="NZ_CP012332.1"/>
</dbReference>
<accession>A0A0K1PC54</accession>
<protein>
    <submittedName>
        <fullName evidence="1">Ferredoxin</fullName>
    </submittedName>
</protein>
<dbReference type="Proteomes" id="UP000055590">
    <property type="component" value="Chromosome"/>
</dbReference>
<proteinExistence type="predicted"/>